<dbReference type="PROSITE" id="PS51257">
    <property type="entry name" value="PROKAR_LIPOPROTEIN"/>
    <property type="match status" value="1"/>
</dbReference>
<dbReference type="InterPro" id="IPR011990">
    <property type="entry name" value="TPR-like_helical_dom_sf"/>
</dbReference>
<dbReference type="EMBL" id="JAVTTP010000001">
    <property type="protein sequence ID" value="MDT7829376.1"/>
    <property type="molecule type" value="Genomic_DNA"/>
</dbReference>
<keyword evidence="3" id="KW-0732">Signal</keyword>
<dbReference type="InterPro" id="IPR012944">
    <property type="entry name" value="SusD_RagB_dom"/>
</dbReference>
<dbReference type="RefSeq" id="WP_314015267.1">
    <property type="nucleotide sequence ID" value="NZ_JAVTTP010000001.1"/>
</dbReference>
<reference evidence="8 9" key="1">
    <citation type="submission" date="2023-09" db="EMBL/GenBank/DDBJ databases">
        <title>Novel taxa isolated from Blanes Bay.</title>
        <authorList>
            <person name="Rey-Velasco X."/>
            <person name="Lucena T."/>
        </authorList>
    </citation>
    <scope>NUCLEOTIDE SEQUENCE [LARGE SCALE GENOMIC DNA]</scope>
    <source>
        <strain evidence="8 9">S334</strain>
    </source>
</reference>
<evidence type="ECO:0000313" key="9">
    <source>
        <dbReference type="Proteomes" id="UP001250656"/>
    </source>
</evidence>
<sequence length="512" mass="57461">MKLFQNIRNLTLFGLIAGLIFGCTDKLDEPELNNNFAVGTDFSKTEDMQLSLIGVYAAFQRRGWEQPLLISVRGDDVNAGGLGDQQPFSDTDRFDYNKDYWMYNSLWQTVYREIITAHTAMEQIERYQELADNDGKALGNQYIAEIKVLRAMMLYFISQTWGDVFIPESSDTEQLLEVENLPTKTEVMQHISDQMDAAIPLLPPGHPNERTGIPGGVTVNTAYAVKALANQELENYQAVADATAQIINSGSYSLFPDFYELFKNPGKLSDETVLSLQYSDYGQGEGDRSGHLYAPYGPQGWTPAVEGASSGWGFYEPSLKFIKFMLDRGETVRLETSVLFTDRGIAELQQDADYATLPGFVSNTTRDGDVINDYARALFASGKHYLPSNQLIPGRTAYGSNKNYIMIRYAEILLMYAEALVQGANGSAMTADQAVNLVRERAGMAPITGVTLDQIVDEKFAELSMEWGKRYFDMLRLGRYEELSYGGRTFSEDKSYLPYPQEQVDQFPILEN</sequence>
<dbReference type="Pfam" id="PF07980">
    <property type="entry name" value="SusD_RagB"/>
    <property type="match status" value="1"/>
</dbReference>
<comment type="similarity">
    <text evidence="2">Belongs to the SusD family.</text>
</comment>
<keyword evidence="4" id="KW-0472">Membrane</keyword>
<organism evidence="8 9">
    <name type="scientific">Pricia mediterranea</name>
    <dbReference type="NCBI Taxonomy" id="3076079"/>
    <lineage>
        <taxon>Bacteria</taxon>
        <taxon>Pseudomonadati</taxon>
        <taxon>Bacteroidota</taxon>
        <taxon>Flavobacteriia</taxon>
        <taxon>Flavobacteriales</taxon>
        <taxon>Flavobacteriaceae</taxon>
        <taxon>Pricia</taxon>
    </lineage>
</organism>
<dbReference type="SUPFAM" id="SSF48452">
    <property type="entry name" value="TPR-like"/>
    <property type="match status" value="1"/>
</dbReference>
<evidence type="ECO:0000259" key="7">
    <source>
        <dbReference type="Pfam" id="PF14322"/>
    </source>
</evidence>
<proteinExistence type="inferred from homology"/>
<gene>
    <name evidence="8" type="ORF">RQM65_11920</name>
</gene>
<evidence type="ECO:0000313" key="8">
    <source>
        <dbReference type="EMBL" id="MDT7829376.1"/>
    </source>
</evidence>
<dbReference type="Gene3D" id="1.25.40.390">
    <property type="match status" value="1"/>
</dbReference>
<feature type="domain" description="SusD-like N-terminal" evidence="7">
    <location>
        <begin position="95"/>
        <end position="204"/>
    </location>
</feature>
<protein>
    <submittedName>
        <fullName evidence="8">RagB/SusD family nutrient uptake outer membrane protein</fullName>
    </submittedName>
</protein>
<accession>A0ABU3L6K0</accession>
<evidence type="ECO:0000256" key="1">
    <source>
        <dbReference type="ARBA" id="ARBA00004442"/>
    </source>
</evidence>
<dbReference type="Pfam" id="PF14322">
    <property type="entry name" value="SusD-like_3"/>
    <property type="match status" value="1"/>
</dbReference>
<feature type="domain" description="RagB/SusD" evidence="6">
    <location>
        <begin position="306"/>
        <end position="484"/>
    </location>
</feature>
<evidence type="ECO:0000256" key="5">
    <source>
        <dbReference type="ARBA" id="ARBA00023237"/>
    </source>
</evidence>
<evidence type="ECO:0000259" key="6">
    <source>
        <dbReference type="Pfam" id="PF07980"/>
    </source>
</evidence>
<evidence type="ECO:0000256" key="4">
    <source>
        <dbReference type="ARBA" id="ARBA00023136"/>
    </source>
</evidence>
<name>A0ABU3L6K0_9FLAO</name>
<comment type="subcellular location">
    <subcellularLocation>
        <location evidence="1">Cell outer membrane</location>
    </subcellularLocation>
</comment>
<evidence type="ECO:0000256" key="2">
    <source>
        <dbReference type="ARBA" id="ARBA00006275"/>
    </source>
</evidence>
<evidence type="ECO:0000256" key="3">
    <source>
        <dbReference type="ARBA" id="ARBA00022729"/>
    </source>
</evidence>
<comment type="caution">
    <text evidence="8">The sequence shown here is derived from an EMBL/GenBank/DDBJ whole genome shotgun (WGS) entry which is preliminary data.</text>
</comment>
<dbReference type="InterPro" id="IPR033985">
    <property type="entry name" value="SusD-like_N"/>
</dbReference>
<keyword evidence="9" id="KW-1185">Reference proteome</keyword>
<keyword evidence="5" id="KW-0998">Cell outer membrane</keyword>
<dbReference type="Proteomes" id="UP001250656">
    <property type="component" value="Unassembled WGS sequence"/>
</dbReference>